<dbReference type="PROSITE" id="PS00671">
    <property type="entry name" value="D_2_HYDROXYACID_DH_3"/>
    <property type="match status" value="1"/>
</dbReference>
<dbReference type="InterPro" id="IPR006140">
    <property type="entry name" value="D-isomer_DH_NAD-bd"/>
</dbReference>
<dbReference type="PANTHER" id="PTHR42938">
    <property type="entry name" value="FORMATE DEHYDROGENASE 1"/>
    <property type="match status" value="1"/>
</dbReference>
<evidence type="ECO:0000259" key="6">
    <source>
        <dbReference type="Pfam" id="PF02826"/>
    </source>
</evidence>
<feature type="site" description="Important for catalytic activity" evidence="4">
    <location>
        <position position="330"/>
    </location>
</feature>
<feature type="domain" description="D-isomer specific 2-hydroxyacid dehydrogenase NAD-binding" evidence="6">
    <location>
        <begin position="202"/>
        <end position="380"/>
    </location>
</feature>
<evidence type="ECO:0000256" key="4">
    <source>
        <dbReference type="HAMAP-Rule" id="MF_03210"/>
    </source>
</evidence>
<dbReference type="InterPro" id="IPR029753">
    <property type="entry name" value="D-isomer_DH_CS"/>
</dbReference>
<dbReference type="InterPro" id="IPR036291">
    <property type="entry name" value="NAD(P)-bd_dom_sf"/>
</dbReference>
<feature type="site" description="Important for catalytic activity" evidence="4">
    <location>
        <position position="378"/>
    </location>
</feature>
<keyword evidence="4" id="KW-0496">Mitochondrion</keyword>
<proteinExistence type="inferred from homology"/>
<dbReference type="Gene3D" id="3.40.50.720">
    <property type="entry name" value="NAD(P)-binding Rossmann-like Domain"/>
    <property type="match status" value="2"/>
</dbReference>
<comment type="subunit">
    <text evidence="4">Homodimer.</text>
</comment>
<reference evidence="7" key="1">
    <citation type="submission" date="2024-02" db="EMBL/GenBank/DDBJ databases">
        <authorList>
            <consortium name="ELIXIR-Norway"/>
            <consortium name="Elixir Norway"/>
        </authorList>
    </citation>
    <scope>NUCLEOTIDE SEQUENCE</scope>
</reference>
<dbReference type="HAMAP" id="MF_03210">
    <property type="entry name" value="Formate_dehydrogenase"/>
    <property type="match status" value="1"/>
</dbReference>
<comment type="subcellular location">
    <subcellularLocation>
        <location evidence="4">Mitochondrion</location>
    </subcellularLocation>
</comment>
<feature type="binding site" evidence="4">
    <location>
        <position position="192"/>
    </location>
    <ligand>
        <name>substrate</name>
    </ligand>
</feature>
<sequence length="424" mass="47199">MPVSTSSSACNFVIMGYNIYSCRPYHGVYNLNHLLPLKSWKPSLLVSHTLESRTKRQLRKITCSADIEQAGEEKAPMKVVGVFYKAHEFAKDPKFLGCMENALGLREWLVSKGHTFIATDDKEGESCELEKHIPDMDVLITTPFHPAYMTAERLNKAKKLKLIVTAGVGSDHVDLNTAAAKGLTVSEVSGSNVVSVAEDELMRILILLRNFVPAWKQVSEGGWNVAAVAYKAFDLEGKTVGTVGSGRIGQELLKRLKPFDCKLLYYARHAMAKEKEDQSGAKWESDLDKFLQECDVVSINVPLSDKTRGMFNKETIRKMKKGAFLVNNARGAIVDVDAVKEACESGQLGGYSGDVWFPQPPPKDHSWRYMPNQAMTPHISGTTIDAQVRYAAGVKEMLEQFFTGQPFDEDNYIVKEGELSSQYK</sequence>
<comment type="catalytic activity">
    <reaction evidence="1 4">
        <text>formate + NAD(+) = CO2 + NADH</text>
        <dbReference type="Rhea" id="RHEA:15985"/>
        <dbReference type="ChEBI" id="CHEBI:15740"/>
        <dbReference type="ChEBI" id="CHEBI:16526"/>
        <dbReference type="ChEBI" id="CHEBI:57540"/>
        <dbReference type="ChEBI" id="CHEBI:57945"/>
        <dbReference type="EC" id="1.17.1.9"/>
    </reaction>
</comment>
<dbReference type="SUPFAM" id="SSF52283">
    <property type="entry name" value="Formate/glycerate dehydrogenase catalytic domain-like"/>
    <property type="match status" value="1"/>
</dbReference>
<dbReference type="InterPro" id="IPR033689">
    <property type="entry name" value="FDH_NAD-dep"/>
</dbReference>
<feature type="binding site" evidence="4">
    <location>
        <begin position="378"/>
        <end position="381"/>
    </location>
    <ligand>
        <name>NAD(+)</name>
        <dbReference type="ChEBI" id="CHEBI:57540"/>
    </ligand>
</feature>
<evidence type="ECO:0000256" key="3">
    <source>
        <dbReference type="ARBA" id="ARBA00023027"/>
    </source>
</evidence>
<comment type="caution">
    <text evidence="4">Lacks conserved residue(s) required for the propagation of feature annotation.</text>
</comment>
<dbReference type="CDD" id="cd05302">
    <property type="entry name" value="FDH"/>
    <property type="match status" value="1"/>
</dbReference>
<keyword evidence="3 4" id="KW-0520">NAD</keyword>
<dbReference type="PROSITE" id="PS00670">
    <property type="entry name" value="D_2_HYDROXYACID_DH_2"/>
    <property type="match status" value="1"/>
</dbReference>
<evidence type="ECO:0000313" key="8">
    <source>
        <dbReference type="Proteomes" id="UP001497444"/>
    </source>
</evidence>
<evidence type="ECO:0000259" key="5">
    <source>
        <dbReference type="Pfam" id="PF00389"/>
    </source>
</evidence>
<dbReference type="Pfam" id="PF00389">
    <property type="entry name" value="2-Hacid_dh"/>
    <property type="match status" value="1"/>
</dbReference>
<accession>A0ABP0WGP8</accession>
<protein>
    <recommendedName>
        <fullName evidence="4">Formate dehydrogenase, mitochondrial</fullName>
        <shortName evidence="4">FDH</shortName>
        <ecNumber evidence="4">1.17.1.9</ecNumber>
    </recommendedName>
    <alternativeName>
        <fullName evidence="4">NAD-dependent formate dehydrogenase</fullName>
    </alternativeName>
</protein>
<name>A0ABP0WGP8_9BRYO</name>
<dbReference type="EC" id="1.17.1.9" evidence="4"/>
<evidence type="ECO:0000256" key="2">
    <source>
        <dbReference type="ARBA" id="ARBA00023002"/>
    </source>
</evidence>
<keyword evidence="8" id="KW-1185">Reference proteome</keyword>
<comment type="function">
    <text evidence="4">Catalyzes the NAD(+)-dependent oxidation of formate to carbon dioxide. Involved in the cell stress response.</text>
</comment>
<dbReference type="SUPFAM" id="SSF51735">
    <property type="entry name" value="NAD(P)-binding Rossmann-fold domains"/>
    <property type="match status" value="1"/>
</dbReference>
<gene>
    <name evidence="7" type="ORF">CSSPJE1EN1_LOCUS11509</name>
</gene>
<feature type="binding site" evidence="4">
    <location>
        <position position="328"/>
    </location>
    <ligand>
        <name>NAD(+)</name>
        <dbReference type="ChEBI" id="CHEBI:57540"/>
    </ligand>
</feature>
<feature type="binding site" evidence="4">
    <location>
        <begin position="247"/>
        <end position="248"/>
    </location>
    <ligand>
        <name>NAD(+)</name>
        <dbReference type="ChEBI" id="CHEBI:57540"/>
    </ligand>
</feature>
<evidence type="ECO:0000256" key="1">
    <source>
        <dbReference type="ARBA" id="ARBA00000455"/>
    </source>
</evidence>
<dbReference type="InterPro" id="IPR006139">
    <property type="entry name" value="D-isomer_2_OHA_DH_cat_dom"/>
</dbReference>
<comment type="similarity">
    <text evidence="4">Belongs to the D-isomer specific 2-hydroxyacid dehydrogenase family. FDH subfamily.</text>
</comment>
<feature type="binding site" evidence="4">
    <location>
        <position position="168"/>
    </location>
    <ligand>
        <name>substrate</name>
    </ligand>
</feature>
<organism evidence="7 8">
    <name type="scientific">Sphagnum jensenii</name>
    <dbReference type="NCBI Taxonomy" id="128206"/>
    <lineage>
        <taxon>Eukaryota</taxon>
        <taxon>Viridiplantae</taxon>
        <taxon>Streptophyta</taxon>
        <taxon>Embryophyta</taxon>
        <taxon>Bryophyta</taxon>
        <taxon>Sphagnophytina</taxon>
        <taxon>Sphagnopsida</taxon>
        <taxon>Sphagnales</taxon>
        <taxon>Sphagnaceae</taxon>
        <taxon>Sphagnum</taxon>
    </lineage>
</organism>
<keyword evidence="2 4" id="KW-0560">Oxidoreductase</keyword>
<dbReference type="Pfam" id="PF02826">
    <property type="entry name" value="2-Hacid_dh_C"/>
    <property type="match status" value="1"/>
</dbReference>
<dbReference type="PANTHER" id="PTHR42938:SF9">
    <property type="entry name" value="FORMATE DEHYDROGENASE 1"/>
    <property type="match status" value="1"/>
</dbReference>
<feature type="binding site" evidence="4">
    <location>
        <position position="354"/>
    </location>
    <ligand>
        <name>NAD(+)</name>
        <dbReference type="ChEBI" id="CHEBI:57540"/>
    </ligand>
</feature>
<dbReference type="EMBL" id="OZ020113">
    <property type="protein sequence ID" value="CAK9266031.1"/>
    <property type="molecule type" value="Genomic_DNA"/>
</dbReference>
<dbReference type="Proteomes" id="UP001497444">
    <property type="component" value="Chromosome 18"/>
</dbReference>
<feature type="domain" description="D-isomer specific 2-hydroxyacid dehydrogenase catalytic" evidence="5">
    <location>
        <begin position="116"/>
        <end position="406"/>
    </location>
</feature>
<evidence type="ECO:0000313" key="7">
    <source>
        <dbReference type="EMBL" id="CAK9266031.1"/>
    </source>
</evidence>
<dbReference type="NCBIfam" id="NF005750">
    <property type="entry name" value="PRK07574.1"/>
    <property type="match status" value="1"/>
</dbReference>